<organism evidence="4 5">
    <name type="scientific">Herpetosiphon geysericola</name>
    <dbReference type="NCBI Taxonomy" id="70996"/>
    <lineage>
        <taxon>Bacteria</taxon>
        <taxon>Bacillati</taxon>
        <taxon>Chloroflexota</taxon>
        <taxon>Chloroflexia</taxon>
        <taxon>Herpetosiphonales</taxon>
        <taxon>Herpetosiphonaceae</taxon>
        <taxon>Herpetosiphon</taxon>
    </lineage>
</organism>
<dbReference type="Gene3D" id="3.40.50.300">
    <property type="entry name" value="P-loop containing nucleotide triphosphate hydrolases"/>
    <property type="match status" value="1"/>
</dbReference>
<comment type="caution">
    <text evidence="4">The sequence shown here is derived from an EMBL/GenBank/DDBJ whole genome shotgun (WGS) entry which is preliminary data.</text>
</comment>
<evidence type="ECO:0000313" key="5">
    <source>
        <dbReference type="Proteomes" id="UP000050277"/>
    </source>
</evidence>
<accession>A0A0P6Y4J5</accession>
<dbReference type="Pfam" id="PF01580">
    <property type="entry name" value="FtsK_SpoIIIE"/>
    <property type="match status" value="1"/>
</dbReference>
<reference evidence="4 5" key="1">
    <citation type="submission" date="2015-07" db="EMBL/GenBank/DDBJ databases">
        <title>Whole genome sequence of Herpetosiphon geysericola DSM 7119.</title>
        <authorList>
            <person name="Hemp J."/>
            <person name="Ward L.M."/>
            <person name="Pace L.A."/>
            <person name="Fischer W.W."/>
        </authorList>
    </citation>
    <scope>NUCLEOTIDE SEQUENCE [LARGE SCALE GENOMIC DNA]</scope>
    <source>
        <strain evidence="4 5">DSM 7119</strain>
    </source>
</reference>
<protein>
    <recommendedName>
        <fullName evidence="3">FtsK domain-containing protein</fullName>
    </recommendedName>
</protein>
<gene>
    <name evidence="4" type="ORF">SE18_25745</name>
</gene>
<evidence type="ECO:0000259" key="3">
    <source>
        <dbReference type="Pfam" id="PF01580"/>
    </source>
</evidence>
<evidence type="ECO:0000256" key="1">
    <source>
        <dbReference type="ARBA" id="ARBA00022741"/>
    </source>
</evidence>
<dbReference type="InterPro" id="IPR050206">
    <property type="entry name" value="FtsK/SpoIIIE/SftA"/>
</dbReference>
<evidence type="ECO:0000256" key="2">
    <source>
        <dbReference type="ARBA" id="ARBA00022840"/>
    </source>
</evidence>
<dbReference type="Proteomes" id="UP000050277">
    <property type="component" value="Unassembled WGS sequence"/>
</dbReference>
<dbReference type="InterPro" id="IPR027417">
    <property type="entry name" value="P-loop_NTPase"/>
</dbReference>
<sequence length="417" mass="46479">MANPPSDLRISIAEMDRLYPDLSYLFPVGWSISETGPKLTACAFVGDVNHVLVTGFTDSGKDSLVNSWLYALCYRYNPSQLQLAIIDGKNGLSLRGWYEKEHVWLFARQPHELESALLSVRQERQRREKILWDSRCEKWEEYEGEQIPLLIVYVSELLVLESILGKTGLGDWLNVELSACRAAGIRFIIGAQNVTRMDTRWRGQCGLLCAGYQQADSADEPNTGLTTQALRKLGTFGEKVVGVPPSELPIPPGGAGVFTLVQGRTVLTIRAPRIDRVQREWWLAHIPDRSEGQGLFPIANRSWEMLSFNQTTDNKQIVVSETEKIPVIALLKTVESPIQGYDPNELAELLANSKLKDLPDNPIFISACIAAYQIRKSYMGVAKDFWGTSSGSREAVIKQALGHNHPEVTRSELAPAA</sequence>
<name>A0A0P6Y4J5_9CHLR</name>
<dbReference type="PANTHER" id="PTHR22683">
    <property type="entry name" value="SPORULATION PROTEIN RELATED"/>
    <property type="match status" value="1"/>
</dbReference>
<keyword evidence="1" id="KW-0547">Nucleotide-binding</keyword>
<dbReference type="InterPro" id="IPR002543">
    <property type="entry name" value="FtsK_dom"/>
</dbReference>
<keyword evidence="2" id="KW-0067">ATP-binding</keyword>
<dbReference type="GO" id="GO:0003677">
    <property type="term" value="F:DNA binding"/>
    <property type="evidence" value="ECO:0007669"/>
    <property type="project" value="InterPro"/>
</dbReference>
<dbReference type="EMBL" id="LGKP01000042">
    <property type="protein sequence ID" value="KPL79992.1"/>
    <property type="molecule type" value="Genomic_DNA"/>
</dbReference>
<dbReference type="STRING" id="70996.SE18_25745"/>
<keyword evidence="5" id="KW-1185">Reference proteome</keyword>
<dbReference type="GO" id="GO:0005524">
    <property type="term" value="F:ATP binding"/>
    <property type="evidence" value="ECO:0007669"/>
    <property type="project" value="UniProtKB-KW"/>
</dbReference>
<evidence type="ECO:0000313" key="4">
    <source>
        <dbReference type="EMBL" id="KPL79992.1"/>
    </source>
</evidence>
<dbReference type="PANTHER" id="PTHR22683:SF41">
    <property type="entry name" value="DNA TRANSLOCASE FTSK"/>
    <property type="match status" value="1"/>
</dbReference>
<dbReference type="AlphaFoldDB" id="A0A0P6Y4J5"/>
<feature type="domain" description="FtsK" evidence="3">
    <location>
        <begin position="49"/>
        <end position="146"/>
    </location>
</feature>
<proteinExistence type="predicted"/>